<evidence type="ECO:0000313" key="4">
    <source>
        <dbReference type="Proteomes" id="UP000429552"/>
    </source>
</evidence>
<dbReference type="EMBL" id="BLIP01000003">
    <property type="protein sequence ID" value="GFE27528.1"/>
    <property type="molecule type" value="Genomic_DNA"/>
</dbReference>
<feature type="domain" description="TniQ" evidence="2">
    <location>
        <begin position="16"/>
        <end position="157"/>
    </location>
</feature>
<sequence>MVLQMPGLYGPRQPLPLRVQPLPGESTGSFVNRLAHANGLGLADFLQRVGQGTGSSSDDAARVAKYPQCTEMYVNGPGLEYLAMLAGEPAAVLRRALPGLATRHLLPGNAEAVWKWPWQPSEGHLVRCCTRCAEVRGVREPAWWLMSDSWRVCARHRRWCDDSRTEPQDELSLKELPEVVTAHLERTRLHKQFGRSGAELFADAFQVAADWWRAMPMALRWVHRAWACGLEDRSSRAMPLVIYPEAARLAQLMAEFEQSDIRDTNARARWLGKAEALMEVWELDAQAGGAPLLGWLHHHRSPTATVPADTETQPATRTKQERLPLAPGHNRLVSPTGPLEARSCLT</sequence>
<gene>
    <name evidence="3" type="ORF">Sliba_79810</name>
</gene>
<name>A0A640TV68_STRNI</name>
<organism evidence="3 4">
    <name type="scientific">Streptomyces nigrescens</name>
    <dbReference type="NCBI Taxonomy" id="1920"/>
    <lineage>
        <taxon>Bacteria</taxon>
        <taxon>Bacillati</taxon>
        <taxon>Actinomycetota</taxon>
        <taxon>Actinomycetes</taxon>
        <taxon>Kitasatosporales</taxon>
        <taxon>Streptomycetaceae</taxon>
        <taxon>Streptomyces</taxon>
    </lineage>
</organism>
<dbReference type="AlphaFoldDB" id="A0A640TV68"/>
<evidence type="ECO:0000256" key="1">
    <source>
        <dbReference type="SAM" id="MobiDB-lite"/>
    </source>
</evidence>
<dbReference type="Proteomes" id="UP000429552">
    <property type="component" value="Unassembled WGS sequence"/>
</dbReference>
<evidence type="ECO:0000259" key="2">
    <source>
        <dbReference type="Pfam" id="PF06527"/>
    </source>
</evidence>
<dbReference type="InterPro" id="IPR009492">
    <property type="entry name" value="TniQ"/>
</dbReference>
<protein>
    <recommendedName>
        <fullName evidence="2">TniQ domain-containing protein</fullName>
    </recommendedName>
</protein>
<proteinExistence type="predicted"/>
<dbReference type="Pfam" id="PF06527">
    <property type="entry name" value="TniQ"/>
    <property type="match status" value="1"/>
</dbReference>
<reference evidence="3 4" key="1">
    <citation type="submission" date="2019-12" db="EMBL/GenBank/DDBJ databases">
        <title>Whole genome shotgun sequence of Streptomyces libani subsp. libani NBRC 13452.</title>
        <authorList>
            <person name="Ichikawa N."/>
            <person name="Kimura A."/>
            <person name="Kitahashi Y."/>
            <person name="Komaki H."/>
            <person name="Tamura T."/>
        </authorList>
    </citation>
    <scope>NUCLEOTIDE SEQUENCE [LARGE SCALE GENOMIC DNA]</scope>
    <source>
        <strain evidence="3 4">NBRC 13452</strain>
    </source>
</reference>
<comment type="caution">
    <text evidence="3">The sequence shown here is derived from an EMBL/GenBank/DDBJ whole genome shotgun (WGS) entry which is preliminary data.</text>
</comment>
<accession>A0A640TV68</accession>
<evidence type="ECO:0000313" key="3">
    <source>
        <dbReference type="EMBL" id="GFE27528.1"/>
    </source>
</evidence>
<feature type="region of interest" description="Disordered" evidence="1">
    <location>
        <begin position="302"/>
        <end position="346"/>
    </location>
</feature>